<reference evidence="12 13" key="1">
    <citation type="journal article" date="2008" name="J. Bacteriol.">
        <title>Genome of the actinomycete plant pathogen Clavibacter michiganensis subsp. sepedonicus suggests recent niche adaptation.</title>
        <authorList>
            <person name="Bentley S.D."/>
            <person name="Corton C."/>
            <person name="Brown S.E."/>
            <person name="Barron A."/>
            <person name="Clark L."/>
            <person name="Doggett J."/>
            <person name="Harris B."/>
            <person name="Ormond D."/>
            <person name="Quail M.A."/>
            <person name="May G."/>
            <person name="Francis D."/>
            <person name="Knudson D."/>
            <person name="Parkhill J."/>
            <person name="Ishimaru C.A."/>
        </authorList>
    </citation>
    <scope>NUCLEOTIDE SEQUENCE [LARGE SCALE GENOMIC DNA]</scope>
    <source>
        <strain evidence="13">ATCC 33113 / DSM 20744 / JCM 9667 / LMG 2889 / ICMP 2535 / C-1</strain>
    </source>
</reference>
<dbReference type="PROSITE" id="PS51194">
    <property type="entry name" value="HELICASE_CTER"/>
    <property type="match status" value="1"/>
</dbReference>
<feature type="region of interest" description="Disordered" evidence="9">
    <location>
        <begin position="1"/>
        <end position="47"/>
    </location>
</feature>
<keyword evidence="1" id="KW-0547">Nucleotide-binding</keyword>
<dbReference type="Pfam" id="PF00271">
    <property type="entry name" value="Helicase_C"/>
    <property type="match status" value="1"/>
</dbReference>
<dbReference type="InterPro" id="IPR045628">
    <property type="entry name" value="Lhr_WH_dom"/>
</dbReference>
<keyword evidence="6" id="KW-0238">DNA-binding</keyword>
<evidence type="ECO:0000256" key="4">
    <source>
        <dbReference type="ARBA" id="ARBA00022806"/>
    </source>
</evidence>
<dbReference type="Pfam" id="PF23235">
    <property type="entry name" value="WHD_3rd_Lhr"/>
    <property type="match status" value="1"/>
</dbReference>
<accession>B0RBX5</accession>
<dbReference type="Gene3D" id="3.40.50.300">
    <property type="entry name" value="P-loop containing nucleotide triphosphate hydrolases"/>
    <property type="match status" value="2"/>
</dbReference>
<dbReference type="Pfam" id="PF08494">
    <property type="entry name" value="DEAD_assoc"/>
    <property type="match status" value="1"/>
</dbReference>
<dbReference type="InterPro" id="IPR055367">
    <property type="entry name" value="WH4_Lhr"/>
</dbReference>
<keyword evidence="8" id="KW-0413">Isomerase</keyword>
<dbReference type="GO" id="GO:0003677">
    <property type="term" value="F:DNA binding"/>
    <property type="evidence" value="ECO:0007669"/>
    <property type="project" value="UniProtKB-KW"/>
</dbReference>
<sequence length="1867" mass="199143">MGRPAAPHAHPHPHRRGHRDRSAAGSRRRPLVGPHRRARRSSAAGAAARIRIARGRPVRAVAVPAARAGRRVAARAHRAAGRPRVVPDRARIDRRPGSRRRRRRRAGRARLARRAARDPALGGAPRVQPGRRHRAPAAAARARALRVRGAAQRVLGARRARRRRGARGRTDPGVLGPRHGRPGDPGGGRRAHGRVDRRPHRPHGAHLRGPAALGLRGRAAGCVGVHPGARGLIRGAARPAVLRRAPCERPTRRVVGGPEEDEQMDPVLARFSPATREWFQGAFPGPTAAQTGAWEAVQKGSHALVVAPTGSGKTLAAFLWSIDRLASRPAPEDPMRRTRVLYISPLKALAVDVERNLRSPLVGIVQTAKRLGAEPPEVTVGVRSGDTPAADRRSLAKTPPDILITTPESLFLMLTSAARETLAGVETVIVDEVHAVAATKRGSHLALSLERLDALLEKPAQRIGLSATVRPPEEVARFLGGRSPVSIVSPKNTKEFNLRVIVPVDDMTELGTTAPLEGSAAQGDQPQQGSIWPHVEEGIVDLVLQHTSSIVFTNSRRLAERLTARLNEIYAVRIEEGRIDAEGRVVAASDAVPVLAGAAAGSGAGPGSARSTDFSATRRTAPRPPAELMAQAGSMEGADPVLAKAHHGFVSKEQRARIEDDLKSGRLRCVVATSSLELGIDMGDVDLVVQVEAPPSVASGLQRVGRAGHQVGEVSRGVIFPKHRADLIHSAVAAERMASGQIESLRVPANPLDVLAQQTVAAVALEPLGVEEWFDIVRGSAPFATLPRSAYEATLDLLSGRYPSDEFAELRPRIVWDRDEGTIEGRPGAQRLAVTSGGTIPDRGLFGVFMVGEKASRVGELDEEMVYESRVGDVFALGATSWRIQEITHDRVLVTPAFGEPGKLPFWKGDGLGRPLELGRAIGAFVRELSGSAVDDARARAGRVGLDDRAVNNLLAFLDDQKKATGHVPNDRTLVVERFRDELGDWRVVLHSPYGMQVHAPWALAVGARVTELYGIDGATMANDDGIVVRIPETDGEPPGADLFVFEPDELDAIVTREVGGSALFASRFRECAARALLLPRYNPGRRSPLWQQRQRASQLLDVARKFPAFPIVLETVREVLQDVYDLPALTSLAKDIEARRIKIVETTTEDASPFARSLLFSYVGAFMYEGDSPLAERRAAALSLDAGLLSELLGRAELRELLDPAVIARTELELQRTAPDRRAKGLEGVADLLRILGPLDAEEVAVRLEPEEAGSAADHLDALVAGKRALRVSFGGQPRVAAIEDASRLRDALGVPLPIGTPLAFVEPVADPLGDLVGRYARTHGPFTIADAATGIGLGSAVIADTLARLGAQRRVVEGEFRPGASGSEWCDVEVLRRLRSRSLAALRSEVEPVEQAAFARFLPAWQHVAGADRERGLRGVDGVLQVIEQLAGAPVPASAWETLVLPARVRDYTPAMLDELTSTGEVIWSGAGTLAGADGWVSLHLADQVALTLPEPDAHDTDELQREILTTLGTGGGYFFRQLSDAVGSTDDKALVTALWDLVWAGLVTNDTLSPLRALLAGGSTAHKTPQRAPRGRMYRGGRMPRPDMPTRTGPPTAAGRWSIVPLAETDATVRAAGTAELLLERYGVVTRGSVMTERVPGGFALTYKVLAGFEDTGRARRGYFIETLGAAQFSTGGTVDRLRGFTRDPDAGGRPLNALTLAATDPANAYGAALPWPRLDGSSPDADGGTGAGVGMEATDTEATGDTGADGASTAIAESGSVDARGERPTGHRAGRKAGALVVLVDGALVLYVERGSKTVLRFDDDEAVIRAAAESLGQIVRRGGVAKLAIEKVNGAFILGTPLGTALQEHGFSATPRGLRMRS</sequence>
<dbReference type="PANTHER" id="PTHR47962">
    <property type="entry name" value="ATP-DEPENDENT HELICASE LHR-RELATED-RELATED"/>
    <property type="match status" value="1"/>
</dbReference>
<feature type="compositionally biased region" description="Basic residues" evidence="9">
    <location>
        <begin position="26"/>
        <end position="40"/>
    </location>
</feature>
<evidence type="ECO:0000256" key="7">
    <source>
        <dbReference type="ARBA" id="ARBA00023204"/>
    </source>
</evidence>
<feature type="compositionally biased region" description="Basic residues" evidence="9">
    <location>
        <begin position="9"/>
        <end position="19"/>
    </location>
</feature>
<dbReference type="GO" id="GO:0016887">
    <property type="term" value="F:ATP hydrolysis activity"/>
    <property type="evidence" value="ECO:0007669"/>
    <property type="project" value="TreeGrafter"/>
</dbReference>
<feature type="compositionally biased region" description="Basic residues" evidence="9">
    <location>
        <begin position="189"/>
        <end position="206"/>
    </location>
</feature>
<feature type="compositionally biased region" description="Low complexity" evidence="9">
    <location>
        <begin position="1740"/>
        <end position="1757"/>
    </location>
</feature>
<feature type="compositionally biased region" description="Basic and acidic residues" evidence="9">
    <location>
        <begin position="85"/>
        <end position="96"/>
    </location>
</feature>
<feature type="region of interest" description="Disordered" evidence="9">
    <location>
        <begin position="598"/>
        <end position="623"/>
    </location>
</feature>
<evidence type="ECO:0000313" key="13">
    <source>
        <dbReference type="Proteomes" id="UP000001318"/>
    </source>
</evidence>
<dbReference type="SUPFAM" id="SSF52540">
    <property type="entry name" value="P-loop containing nucleoside triphosphate hydrolases"/>
    <property type="match status" value="1"/>
</dbReference>
<dbReference type="SMART" id="SM00382">
    <property type="entry name" value="AAA"/>
    <property type="match status" value="1"/>
</dbReference>
<dbReference type="SMART" id="SM00490">
    <property type="entry name" value="HELICc"/>
    <property type="match status" value="1"/>
</dbReference>
<keyword evidence="7" id="KW-0234">DNA repair</keyword>
<dbReference type="HOGENOM" id="CLU_002025_3_0_11"/>
<dbReference type="InterPro" id="IPR027417">
    <property type="entry name" value="P-loop_NTPase"/>
</dbReference>
<protein>
    <submittedName>
        <fullName evidence="12">ATP-dependent DNA helicase</fullName>
    </submittedName>
</protein>
<evidence type="ECO:0000256" key="3">
    <source>
        <dbReference type="ARBA" id="ARBA00022801"/>
    </source>
</evidence>
<dbReference type="CDD" id="cd17922">
    <property type="entry name" value="DEXHc_LHR-like"/>
    <property type="match status" value="1"/>
</dbReference>
<evidence type="ECO:0000256" key="1">
    <source>
        <dbReference type="ARBA" id="ARBA00022741"/>
    </source>
</evidence>
<name>B0RBX5_CLASE</name>
<dbReference type="InterPro" id="IPR013701">
    <property type="entry name" value="Lhr-like_DEAD/DEAH_assoc"/>
</dbReference>
<dbReference type="InterPro" id="IPR055369">
    <property type="entry name" value="WH2_Lhr"/>
</dbReference>
<dbReference type="GO" id="GO:0006281">
    <property type="term" value="P:DNA repair"/>
    <property type="evidence" value="ECO:0007669"/>
    <property type="project" value="UniProtKB-KW"/>
</dbReference>
<dbReference type="Pfam" id="PF23234">
    <property type="entry name" value="WHD_4th_Lhr"/>
    <property type="match status" value="1"/>
</dbReference>
<dbReference type="SMART" id="SM00487">
    <property type="entry name" value="DEXDc"/>
    <property type="match status" value="1"/>
</dbReference>
<keyword evidence="3" id="KW-0378">Hydrolase</keyword>
<keyword evidence="4 12" id="KW-0347">Helicase</keyword>
<dbReference type="GO" id="GO:0005524">
    <property type="term" value="F:ATP binding"/>
    <property type="evidence" value="ECO:0007669"/>
    <property type="project" value="UniProtKB-KW"/>
</dbReference>
<feature type="region of interest" description="Disordered" evidence="9">
    <location>
        <begin position="1719"/>
        <end position="1757"/>
    </location>
</feature>
<organism evidence="12 13">
    <name type="scientific">Clavibacter sepedonicus</name>
    <name type="common">Clavibacter michiganensis subsp. sepedonicus</name>
    <dbReference type="NCBI Taxonomy" id="31964"/>
    <lineage>
        <taxon>Bacteria</taxon>
        <taxon>Bacillati</taxon>
        <taxon>Actinomycetota</taxon>
        <taxon>Actinomycetes</taxon>
        <taxon>Micrococcales</taxon>
        <taxon>Microbacteriaceae</taxon>
        <taxon>Clavibacter</taxon>
    </lineage>
</organism>
<dbReference type="InterPro" id="IPR003593">
    <property type="entry name" value="AAA+_ATPase"/>
</dbReference>
<dbReference type="PANTHER" id="PTHR47962:SF5">
    <property type="entry name" value="ATP-DEPENDENT HELICASE LHR-RELATED"/>
    <property type="match status" value="1"/>
</dbReference>
<proteinExistence type="predicted"/>
<evidence type="ECO:0000259" key="11">
    <source>
        <dbReference type="PROSITE" id="PS51194"/>
    </source>
</evidence>
<feature type="compositionally biased region" description="Low complexity" evidence="9">
    <location>
        <begin position="118"/>
        <end position="128"/>
    </location>
</feature>
<dbReference type="NCBIfam" id="NF007284">
    <property type="entry name" value="PRK09751.1"/>
    <property type="match status" value="1"/>
</dbReference>
<feature type="region of interest" description="Disordered" evidence="9">
    <location>
        <begin position="1566"/>
        <end position="1600"/>
    </location>
</feature>
<dbReference type="InterPro" id="IPR055368">
    <property type="entry name" value="WH3_Lhr"/>
</dbReference>
<evidence type="ECO:0000256" key="8">
    <source>
        <dbReference type="ARBA" id="ARBA00023235"/>
    </source>
</evidence>
<feature type="compositionally biased region" description="Low complexity" evidence="9">
    <location>
        <begin position="136"/>
        <end position="155"/>
    </location>
</feature>
<evidence type="ECO:0000256" key="9">
    <source>
        <dbReference type="SAM" id="MobiDB-lite"/>
    </source>
</evidence>
<feature type="compositionally biased region" description="Basic residues" evidence="9">
    <location>
        <begin position="97"/>
        <end position="114"/>
    </location>
</feature>
<feature type="compositionally biased region" description="Basic residues" evidence="9">
    <location>
        <begin position="156"/>
        <end position="167"/>
    </location>
</feature>
<feature type="region of interest" description="Disordered" evidence="9">
    <location>
        <begin position="73"/>
        <end position="209"/>
    </location>
</feature>
<gene>
    <name evidence="12" type="ordered locus">CMS0406</name>
</gene>
<dbReference type="STRING" id="31964.CMS0406"/>
<dbReference type="PROSITE" id="PS51192">
    <property type="entry name" value="HELICASE_ATP_BIND_1"/>
    <property type="match status" value="1"/>
</dbReference>
<evidence type="ECO:0000313" key="12">
    <source>
        <dbReference type="EMBL" id="CAQ00527.1"/>
    </source>
</evidence>
<dbReference type="GO" id="GO:0004386">
    <property type="term" value="F:helicase activity"/>
    <property type="evidence" value="ECO:0007669"/>
    <property type="project" value="UniProtKB-KW"/>
</dbReference>
<feature type="domain" description="Helicase ATP-binding" evidence="10">
    <location>
        <begin position="294"/>
        <end position="487"/>
    </location>
</feature>
<evidence type="ECO:0000256" key="2">
    <source>
        <dbReference type="ARBA" id="ARBA00022763"/>
    </source>
</evidence>
<keyword evidence="2" id="KW-0227">DNA damage</keyword>
<dbReference type="EMBL" id="AM849034">
    <property type="protein sequence ID" value="CAQ00527.1"/>
    <property type="molecule type" value="Genomic_DNA"/>
</dbReference>
<dbReference type="InterPro" id="IPR001650">
    <property type="entry name" value="Helicase_C-like"/>
</dbReference>
<dbReference type="InterPro" id="IPR014001">
    <property type="entry name" value="Helicase_ATP-bd"/>
</dbReference>
<dbReference type="Pfam" id="PF19306">
    <property type="entry name" value="WHD_Lhr"/>
    <property type="match status" value="1"/>
</dbReference>
<dbReference type="eggNOG" id="COG1201">
    <property type="taxonomic scope" value="Bacteria"/>
</dbReference>
<dbReference type="InterPro" id="IPR052511">
    <property type="entry name" value="ATP-dep_Helicase"/>
</dbReference>
<dbReference type="InterPro" id="IPR011545">
    <property type="entry name" value="DEAD/DEAH_box_helicase_dom"/>
</dbReference>
<evidence type="ECO:0000259" key="10">
    <source>
        <dbReference type="PROSITE" id="PS51192"/>
    </source>
</evidence>
<feature type="domain" description="Helicase C-terminal" evidence="11">
    <location>
        <begin position="538"/>
        <end position="753"/>
    </location>
</feature>
<evidence type="ECO:0000256" key="5">
    <source>
        <dbReference type="ARBA" id="ARBA00022840"/>
    </source>
</evidence>
<dbReference type="Proteomes" id="UP000001318">
    <property type="component" value="Chromosome"/>
</dbReference>
<evidence type="ECO:0000256" key="6">
    <source>
        <dbReference type="ARBA" id="ARBA00023125"/>
    </source>
</evidence>
<dbReference type="Pfam" id="PF00270">
    <property type="entry name" value="DEAD"/>
    <property type="match status" value="1"/>
</dbReference>
<dbReference type="KEGG" id="cms:CMS0406"/>
<keyword evidence="5" id="KW-0067">ATP-binding</keyword>
<dbReference type="Pfam" id="PF23236">
    <property type="entry name" value="WHD_2nd_Lhr"/>
    <property type="match status" value="1"/>
</dbReference>
<keyword evidence="13" id="KW-1185">Reference proteome</keyword>